<sequence length="103" mass="11263">MATSGGIDHLNCKGAIKIYAMDYKASLDGDFVNYDLRVTVPKGALRINNQDQLLKPKYPVVLKAPDLADYGHNLNVGESYSISGSIKVNKDTDFSFDLNPLLA</sequence>
<dbReference type="VEuPathDB" id="FungiDB:PTTG_27014"/>
<evidence type="ECO:0000313" key="2">
    <source>
        <dbReference type="EnsemblFungi" id="PTTG_27014-t43_1-p1"/>
    </source>
</evidence>
<name>A0A180GN65_PUCT1</name>
<organism evidence="1">
    <name type="scientific">Puccinia triticina (isolate 1-1 / race 1 (BBBD))</name>
    <name type="common">Brown leaf rust fungus</name>
    <dbReference type="NCBI Taxonomy" id="630390"/>
    <lineage>
        <taxon>Eukaryota</taxon>
        <taxon>Fungi</taxon>
        <taxon>Dikarya</taxon>
        <taxon>Basidiomycota</taxon>
        <taxon>Pucciniomycotina</taxon>
        <taxon>Pucciniomycetes</taxon>
        <taxon>Pucciniales</taxon>
        <taxon>Pucciniaceae</taxon>
        <taxon>Puccinia</taxon>
    </lineage>
</organism>
<evidence type="ECO:0000313" key="1">
    <source>
        <dbReference type="EMBL" id="OAV94246.1"/>
    </source>
</evidence>
<dbReference type="Proteomes" id="UP000005240">
    <property type="component" value="Unassembled WGS sequence"/>
</dbReference>
<proteinExistence type="predicted"/>
<reference evidence="1" key="2">
    <citation type="submission" date="2016-05" db="EMBL/GenBank/DDBJ databases">
        <title>Comparative analysis highlights variable genome content of wheat rusts and divergence of the mating loci.</title>
        <authorList>
            <person name="Cuomo C.A."/>
            <person name="Bakkeren G."/>
            <person name="Szabo L."/>
            <person name="Khalil H."/>
            <person name="Joly D."/>
            <person name="Goldberg J."/>
            <person name="Young S."/>
            <person name="Zeng Q."/>
            <person name="Fellers J."/>
        </authorList>
    </citation>
    <scope>NUCLEOTIDE SEQUENCE [LARGE SCALE GENOMIC DNA]</scope>
    <source>
        <strain evidence="1">1-1 BBBD Race 1</strain>
    </source>
</reference>
<dbReference type="EnsemblFungi" id="PTTG_27014-t43_1">
    <property type="protein sequence ID" value="PTTG_27014-t43_1-p1"/>
    <property type="gene ID" value="PTTG_27014"/>
</dbReference>
<evidence type="ECO:0000313" key="3">
    <source>
        <dbReference type="Proteomes" id="UP000005240"/>
    </source>
</evidence>
<protein>
    <submittedName>
        <fullName evidence="1 2">Uncharacterized protein</fullName>
    </submittedName>
</protein>
<dbReference type="EMBL" id="ADAS02000041">
    <property type="protein sequence ID" value="OAV94246.1"/>
    <property type="molecule type" value="Genomic_DNA"/>
</dbReference>
<gene>
    <name evidence="1" type="ORF">PTTG_27014</name>
</gene>
<dbReference type="AlphaFoldDB" id="A0A180GN65"/>
<keyword evidence="3" id="KW-1185">Reference proteome</keyword>
<accession>A0A180GN65</accession>
<reference evidence="1" key="1">
    <citation type="submission" date="2009-11" db="EMBL/GenBank/DDBJ databases">
        <authorList>
            <consortium name="The Broad Institute Genome Sequencing Platform"/>
            <person name="Ward D."/>
            <person name="Feldgarden M."/>
            <person name="Earl A."/>
            <person name="Young S.K."/>
            <person name="Zeng Q."/>
            <person name="Koehrsen M."/>
            <person name="Alvarado L."/>
            <person name="Berlin A."/>
            <person name="Bochicchio J."/>
            <person name="Borenstein D."/>
            <person name="Chapman S.B."/>
            <person name="Chen Z."/>
            <person name="Engels R."/>
            <person name="Freedman E."/>
            <person name="Gellesch M."/>
            <person name="Goldberg J."/>
            <person name="Griggs A."/>
            <person name="Gujja S."/>
            <person name="Heilman E."/>
            <person name="Heiman D."/>
            <person name="Hepburn T."/>
            <person name="Howarth C."/>
            <person name="Jen D."/>
            <person name="Larson L."/>
            <person name="Lewis B."/>
            <person name="Mehta T."/>
            <person name="Park D."/>
            <person name="Pearson M."/>
            <person name="Roberts A."/>
            <person name="Saif S."/>
            <person name="Shea T."/>
            <person name="Shenoy N."/>
            <person name="Sisk P."/>
            <person name="Stolte C."/>
            <person name="Sykes S."/>
            <person name="Thomson T."/>
            <person name="Walk T."/>
            <person name="White J."/>
            <person name="Yandava C."/>
            <person name="Izard J."/>
            <person name="Baranova O.V."/>
            <person name="Blanton J.M."/>
            <person name="Tanner A.C."/>
            <person name="Dewhirst F.E."/>
            <person name="Haas B."/>
            <person name="Nusbaum C."/>
            <person name="Birren B."/>
        </authorList>
    </citation>
    <scope>NUCLEOTIDE SEQUENCE [LARGE SCALE GENOMIC DNA]</scope>
    <source>
        <strain evidence="1">1-1 BBBD Race 1</strain>
    </source>
</reference>
<reference evidence="2" key="4">
    <citation type="submission" date="2025-05" db="UniProtKB">
        <authorList>
            <consortium name="EnsemblFungi"/>
        </authorList>
    </citation>
    <scope>IDENTIFICATION</scope>
    <source>
        <strain evidence="2">isolate 1-1 / race 1 (BBBD)</strain>
    </source>
</reference>
<reference evidence="2 3" key="3">
    <citation type="journal article" date="2017" name="G3 (Bethesda)">
        <title>Comparative analysis highlights variable genome content of wheat rusts and divergence of the mating loci.</title>
        <authorList>
            <person name="Cuomo C.A."/>
            <person name="Bakkeren G."/>
            <person name="Khalil H.B."/>
            <person name="Panwar V."/>
            <person name="Joly D."/>
            <person name="Linning R."/>
            <person name="Sakthikumar S."/>
            <person name="Song X."/>
            <person name="Adiconis X."/>
            <person name="Fan L."/>
            <person name="Goldberg J.M."/>
            <person name="Levin J.Z."/>
            <person name="Young S."/>
            <person name="Zeng Q."/>
            <person name="Anikster Y."/>
            <person name="Bruce M."/>
            <person name="Wang M."/>
            <person name="Yin C."/>
            <person name="McCallum B."/>
            <person name="Szabo L.J."/>
            <person name="Hulbert S."/>
            <person name="Chen X."/>
            <person name="Fellers J.P."/>
        </authorList>
    </citation>
    <scope>NUCLEOTIDE SEQUENCE</scope>
    <source>
        <strain evidence="3">Isolate 1-1 / race 1 (BBBD)</strain>
        <strain evidence="2">isolate 1-1 / race 1 (BBBD)</strain>
    </source>
</reference>